<organism evidence="2 3">
    <name type="scientific">Bacteroides cellulosilyticus</name>
    <dbReference type="NCBI Taxonomy" id="246787"/>
    <lineage>
        <taxon>Bacteria</taxon>
        <taxon>Pseudomonadati</taxon>
        <taxon>Bacteroidota</taxon>
        <taxon>Bacteroidia</taxon>
        <taxon>Bacteroidales</taxon>
        <taxon>Bacteroidaceae</taxon>
        <taxon>Bacteroides</taxon>
    </lineage>
</organism>
<name>A0A0P0FSC7_9BACE</name>
<reference evidence="2 3" key="1">
    <citation type="journal article" date="2015" name="Science">
        <title>Genetic determinants of in vivo fitness and diet responsiveness in multiple human gut Bacteroides.</title>
        <authorList>
            <person name="Wu M."/>
            <person name="McNulty N.P."/>
            <person name="Rodionov D.A."/>
            <person name="Khoroshkin M.S."/>
            <person name="Griffin N.W."/>
            <person name="Cheng J."/>
            <person name="Latreille P."/>
            <person name="Kerstetter R.A."/>
            <person name="Terrapon N."/>
            <person name="Henrissat B."/>
            <person name="Osterman A.L."/>
            <person name="Gordon J.I."/>
        </authorList>
    </citation>
    <scope>NUCLEOTIDE SEQUENCE [LARGE SCALE GENOMIC DNA]</scope>
    <source>
        <strain evidence="2 3">WH2</strain>
    </source>
</reference>
<dbReference type="AlphaFoldDB" id="A0A0P0FSC7"/>
<evidence type="ECO:0000256" key="1">
    <source>
        <dbReference type="SAM" id="MobiDB-lite"/>
    </source>
</evidence>
<dbReference type="Proteomes" id="UP000061809">
    <property type="component" value="Chromosome"/>
</dbReference>
<sequence length="86" mass="10084">MAKTSGGVRSNGKERTKSMKELTAQRYRIQTQAYRQYGSSEKQRVIRDRVKSIYERYFTNFSRAYNGMIPSDAKAKRSTYMGLSRR</sequence>
<dbReference type="KEGG" id="bcel:BcellWH2_00824"/>
<dbReference type="RefSeq" id="WP_029428562.1">
    <property type="nucleotide sequence ID" value="NZ_CP012801.1"/>
</dbReference>
<evidence type="ECO:0000313" key="3">
    <source>
        <dbReference type="Proteomes" id="UP000061809"/>
    </source>
</evidence>
<evidence type="ECO:0000313" key="2">
    <source>
        <dbReference type="EMBL" id="ALJ58087.1"/>
    </source>
</evidence>
<dbReference type="PATRIC" id="fig|246787.4.peg.850"/>
<protein>
    <submittedName>
        <fullName evidence="2">Uncharacterized protein</fullName>
    </submittedName>
</protein>
<feature type="compositionally biased region" description="Basic and acidic residues" evidence="1">
    <location>
        <begin position="11"/>
        <end position="20"/>
    </location>
</feature>
<gene>
    <name evidence="2" type="ORF">BcellWH2_00824</name>
</gene>
<accession>A0A0P0FSC7</accession>
<proteinExistence type="predicted"/>
<dbReference type="EMBL" id="CP012801">
    <property type="protein sequence ID" value="ALJ58087.1"/>
    <property type="molecule type" value="Genomic_DNA"/>
</dbReference>
<feature type="region of interest" description="Disordered" evidence="1">
    <location>
        <begin position="1"/>
        <end position="22"/>
    </location>
</feature>